<dbReference type="Proteomes" id="UP000033647">
    <property type="component" value="Unassembled WGS sequence"/>
</dbReference>
<dbReference type="InterPro" id="IPR036640">
    <property type="entry name" value="ABC1_TM_sf"/>
</dbReference>
<dbReference type="CDD" id="cd18580">
    <property type="entry name" value="ABC_6TM_ABCC_D2"/>
    <property type="match status" value="1"/>
</dbReference>
<feature type="domain" description="ABC transporter" evidence="10">
    <location>
        <begin position="995"/>
        <end position="1233"/>
    </location>
</feature>
<accession>A0A0F4GMG4</accession>
<keyword evidence="4" id="KW-0547">Nucleotide-binding</keyword>
<dbReference type="Gene3D" id="3.40.50.300">
    <property type="entry name" value="P-loop containing nucleotide triphosphate hydrolases"/>
    <property type="match status" value="2"/>
</dbReference>
<dbReference type="SMART" id="SM00382">
    <property type="entry name" value="AAA"/>
    <property type="match status" value="2"/>
</dbReference>
<comment type="caution">
    <text evidence="12">The sequence shown here is derived from an EMBL/GenBank/DDBJ whole genome shotgun (WGS) entry which is preliminary data.</text>
</comment>
<feature type="transmembrane region" description="Helical" evidence="9">
    <location>
        <begin position="45"/>
        <end position="64"/>
    </location>
</feature>
<evidence type="ECO:0000256" key="8">
    <source>
        <dbReference type="SAM" id="MobiDB-lite"/>
    </source>
</evidence>
<evidence type="ECO:0000256" key="4">
    <source>
        <dbReference type="ARBA" id="ARBA00022741"/>
    </source>
</evidence>
<evidence type="ECO:0000256" key="2">
    <source>
        <dbReference type="ARBA" id="ARBA00022448"/>
    </source>
</evidence>
<reference evidence="12 13" key="1">
    <citation type="submission" date="2015-03" db="EMBL/GenBank/DDBJ databases">
        <title>RNA-seq based gene annotation and comparative genomics of four Zymoseptoria species reveal species-specific pathogenicity related genes and transposable element activity.</title>
        <authorList>
            <person name="Grandaubert J."/>
            <person name="Bhattacharyya A."/>
            <person name="Stukenbrock E.H."/>
        </authorList>
    </citation>
    <scope>NUCLEOTIDE SEQUENCE [LARGE SCALE GENOMIC DNA]</scope>
    <source>
        <strain evidence="12 13">Zb18110</strain>
    </source>
</reference>
<dbReference type="SUPFAM" id="SSF90123">
    <property type="entry name" value="ABC transporter transmembrane region"/>
    <property type="match status" value="1"/>
</dbReference>
<keyword evidence="6 9" id="KW-1133">Transmembrane helix</keyword>
<dbReference type="GO" id="GO:0016020">
    <property type="term" value="C:membrane"/>
    <property type="evidence" value="ECO:0007669"/>
    <property type="project" value="UniProtKB-SubCell"/>
</dbReference>
<evidence type="ECO:0000313" key="13">
    <source>
        <dbReference type="Proteomes" id="UP000033647"/>
    </source>
</evidence>
<dbReference type="InterPro" id="IPR003593">
    <property type="entry name" value="AAA+_ATPase"/>
</dbReference>
<dbReference type="Pfam" id="PF00664">
    <property type="entry name" value="ABC_membrane"/>
    <property type="match status" value="1"/>
</dbReference>
<dbReference type="OrthoDB" id="6500128at2759"/>
<dbReference type="PANTHER" id="PTHR24223">
    <property type="entry name" value="ATP-BINDING CASSETTE SUB-FAMILY C"/>
    <property type="match status" value="1"/>
</dbReference>
<feature type="transmembrane region" description="Helical" evidence="9">
    <location>
        <begin position="815"/>
        <end position="832"/>
    </location>
</feature>
<evidence type="ECO:0000256" key="9">
    <source>
        <dbReference type="SAM" id="Phobius"/>
    </source>
</evidence>
<proteinExistence type="predicted"/>
<feature type="transmembrane region" description="Helical" evidence="9">
    <location>
        <begin position="961"/>
        <end position="981"/>
    </location>
</feature>
<dbReference type="SUPFAM" id="SSF52540">
    <property type="entry name" value="P-loop containing nucleoside triphosphate hydrolases"/>
    <property type="match status" value="2"/>
</dbReference>
<evidence type="ECO:0000256" key="3">
    <source>
        <dbReference type="ARBA" id="ARBA00022692"/>
    </source>
</evidence>
<feature type="compositionally biased region" description="Polar residues" evidence="8">
    <location>
        <begin position="447"/>
        <end position="459"/>
    </location>
</feature>
<dbReference type="PANTHER" id="PTHR24223:SF399">
    <property type="entry name" value="ABC TRANSPORTER ATNG"/>
    <property type="match status" value="1"/>
</dbReference>
<dbReference type="Gene3D" id="1.20.1560.10">
    <property type="entry name" value="ABC transporter type 1, transmembrane domain"/>
    <property type="match status" value="2"/>
</dbReference>
<evidence type="ECO:0000256" key="6">
    <source>
        <dbReference type="ARBA" id="ARBA00022989"/>
    </source>
</evidence>
<feature type="transmembrane region" description="Helical" evidence="9">
    <location>
        <begin position="103"/>
        <end position="125"/>
    </location>
</feature>
<dbReference type="InterPro" id="IPR003439">
    <property type="entry name" value="ABC_transporter-like_ATP-bd"/>
</dbReference>
<keyword evidence="5" id="KW-0067">ATP-binding</keyword>
<keyword evidence="3 9" id="KW-0812">Transmembrane</keyword>
<feature type="transmembrane region" description="Helical" evidence="9">
    <location>
        <begin position="6"/>
        <end position="25"/>
    </location>
</feature>
<evidence type="ECO:0000259" key="10">
    <source>
        <dbReference type="PROSITE" id="PS50893"/>
    </source>
</evidence>
<feature type="domain" description="ABC transporter" evidence="10">
    <location>
        <begin position="469"/>
        <end position="710"/>
    </location>
</feature>
<feature type="transmembrane region" description="Helical" evidence="9">
    <location>
        <begin position="76"/>
        <end position="96"/>
    </location>
</feature>
<dbReference type="GO" id="GO:0140359">
    <property type="term" value="F:ABC-type transporter activity"/>
    <property type="evidence" value="ECO:0007669"/>
    <property type="project" value="InterPro"/>
</dbReference>
<dbReference type="InterPro" id="IPR011527">
    <property type="entry name" value="ABC1_TM_dom"/>
</dbReference>
<keyword evidence="13" id="KW-1185">Reference proteome</keyword>
<feature type="transmembrane region" description="Helical" evidence="9">
    <location>
        <begin position="761"/>
        <end position="788"/>
    </location>
</feature>
<dbReference type="InterPro" id="IPR044726">
    <property type="entry name" value="ABCC_6TM_D2"/>
</dbReference>
<dbReference type="PROSITE" id="PS00211">
    <property type="entry name" value="ABC_TRANSPORTER_1"/>
    <property type="match status" value="1"/>
</dbReference>
<evidence type="ECO:0000256" key="1">
    <source>
        <dbReference type="ARBA" id="ARBA00004141"/>
    </source>
</evidence>
<gene>
    <name evidence="12" type="ORF">TI39_contig402g00004</name>
</gene>
<dbReference type="PROSITE" id="PS50929">
    <property type="entry name" value="ABC_TM1F"/>
    <property type="match status" value="1"/>
</dbReference>
<evidence type="ECO:0000259" key="11">
    <source>
        <dbReference type="PROSITE" id="PS50929"/>
    </source>
</evidence>
<dbReference type="AlphaFoldDB" id="A0A0F4GMG4"/>
<keyword evidence="2" id="KW-0813">Transport</keyword>
<dbReference type="STRING" id="1047168.A0A0F4GMG4"/>
<evidence type="ECO:0000256" key="5">
    <source>
        <dbReference type="ARBA" id="ARBA00022840"/>
    </source>
</evidence>
<evidence type="ECO:0000313" key="12">
    <source>
        <dbReference type="EMBL" id="KJX98614.1"/>
    </source>
</evidence>
<feature type="domain" description="ABC transmembrane type-1" evidence="11">
    <location>
        <begin position="808"/>
        <end position="989"/>
    </location>
</feature>
<dbReference type="InterPro" id="IPR050173">
    <property type="entry name" value="ABC_transporter_C-like"/>
</dbReference>
<feature type="transmembrane region" description="Helical" evidence="9">
    <location>
        <begin position="934"/>
        <end position="955"/>
    </location>
</feature>
<name>A0A0F4GMG4_9PEZI</name>
<keyword evidence="7 9" id="KW-0472">Membrane</keyword>
<comment type="subcellular location">
    <subcellularLocation>
        <location evidence="1">Membrane</location>
        <topology evidence="1">Multi-pass membrane protein</topology>
    </subcellularLocation>
</comment>
<feature type="transmembrane region" description="Helical" evidence="9">
    <location>
        <begin position="838"/>
        <end position="862"/>
    </location>
</feature>
<protein>
    <submittedName>
        <fullName evidence="12">ABC transporter like protein</fullName>
    </submittedName>
</protein>
<feature type="region of interest" description="Disordered" evidence="8">
    <location>
        <begin position="421"/>
        <end position="464"/>
    </location>
</feature>
<organism evidence="12 13">
    <name type="scientific">Zymoseptoria brevis</name>
    <dbReference type="NCBI Taxonomy" id="1047168"/>
    <lineage>
        <taxon>Eukaryota</taxon>
        <taxon>Fungi</taxon>
        <taxon>Dikarya</taxon>
        <taxon>Ascomycota</taxon>
        <taxon>Pezizomycotina</taxon>
        <taxon>Dothideomycetes</taxon>
        <taxon>Dothideomycetidae</taxon>
        <taxon>Mycosphaerellales</taxon>
        <taxon>Mycosphaerellaceae</taxon>
        <taxon>Zymoseptoria</taxon>
    </lineage>
</organism>
<feature type="transmembrane region" description="Helical" evidence="9">
    <location>
        <begin position="131"/>
        <end position="149"/>
    </location>
</feature>
<evidence type="ECO:0000256" key="7">
    <source>
        <dbReference type="ARBA" id="ARBA00023136"/>
    </source>
</evidence>
<dbReference type="InterPro" id="IPR017871">
    <property type="entry name" value="ABC_transporter-like_CS"/>
</dbReference>
<dbReference type="GO" id="GO:0005524">
    <property type="term" value="F:ATP binding"/>
    <property type="evidence" value="ECO:0007669"/>
    <property type="project" value="UniProtKB-KW"/>
</dbReference>
<dbReference type="PROSITE" id="PS50893">
    <property type="entry name" value="ABC_TRANSPORTER_2"/>
    <property type="match status" value="2"/>
</dbReference>
<dbReference type="Pfam" id="PF00005">
    <property type="entry name" value="ABC_tran"/>
    <property type="match status" value="2"/>
</dbReference>
<dbReference type="EMBL" id="LAFY01000394">
    <property type="protein sequence ID" value="KJX98614.1"/>
    <property type="molecule type" value="Genomic_DNA"/>
</dbReference>
<dbReference type="GO" id="GO:0016887">
    <property type="term" value="F:ATP hydrolysis activity"/>
    <property type="evidence" value="ECO:0007669"/>
    <property type="project" value="InterPro"/>
</dbReference>
<dbReference type="InterPro" id="IPR027417">
    <property type="entry name" value="P-loop_NTPase"/>
</dbReference>
<sequence length="1235" mass="135054">MIVFEQSILSLLPSCVFQLAVAARVLQVWRRKSRSQSRPHTASKFGLVTTHFCVQVAFLSVWSLPSTWKARTSLPLAIIGMLEAAATATISAFEHFKSTTRSLLLNGFLLLSLVLGVPVARIYWLRPGFEVIAAPYTVLLAIKALLLVVEELPKRYSITDDDPGVESNSGILSRGAFWWLNPLLLKGARSILSVDTISSIGPKFSSRKLKNRLKHYWDLDSRKHQYALLKCTFLAYKLQFLAGVPARICSSGFNFAQPFLIHSLVDFVGKSSDERSKSTATGLMIARLLVCLGLAPLVFDKMLRLKSSRIENAAPVTLMSTDIEGIMLSGNAVHDAWASLYELPVGLYILHRYAGNTSLLVLVPAVGQDLTFAEAFTIVTVIDLEIRPLNHMFALPSQIFSVIGCFSRLQDFLLLEEDDTTAPHRPSRYQPTKATDDHGPGLPLEQTDLTDNRSVSTTPAHGPRSSIAVSLEHASFSNSDGVATSDNCNILFERGSVSMVVGPTGSGKSSLLRAIAGDMMITSGQIHVTGGAIALCEQVLWLQNLSIRDYVVGKSVVDDAWLDVVLQACALNSDIAALPQRELAMIGSAGVALSGGQKKRVALARAIYSRCPLLLLDDILSGLDRTTTDEVLEGLLGRSGLLRCTGITVIMTTSSVTPDAIDSTTQNAVQRDATRKATPRTAMNENVLQLCSVQSNVPDNTAADPQRQSGAFEYYKIYLRSVGKLGVVALFFLTSMHTAFTKLPQIWLLFWTRVGTYHHDAAYHVAVYIALAVASSATFTFALLYFLLVTVPRSGKNLHGLLVTSVLRFSQDMTLVDNALPMTMLMAIFFALRAIAELIIVASGASFAGLAILPGLLVLYLVQKYYLRTSRQMRLLDLELKSPLYTMFKETLAGLATVRAFGWDTAFMQDCDPRLDESQKPFYMMFCIQRWLQVMLDLFTAGIAFVLVAVAVIVSDATSKVAIGLALVNLIGLSLTLVLVIDQWTRLETTLGAIARLNTFVKETPDEILMGEPRCARLPNDWPSRGELELENVTASYGGKSSIILAVAQMLQLSSGHIRLDGLDLSTVPLQDLRSRLTIVPQDPLVFPGSVRDNLVPSTAHAPPSNDRIIEVLHKTLLWPAIAVRGGLDAAMDDAFSTGQLQLLALARALLTASPIIVLDEATSSVDKATDEQVRVLIRDELEDRTVLEIAHKLEIIEAYDLVVVVDKGEVVEVGNPGELLLRDVPSAFMELWRS</sequence>
<feature type="transmembrane region" description="Helical" evidence="9">
    <location>
        <begin position="722"/>
        <end position="741"/>
    </location>
</feature>